<protein>
    <recommendedName>
        <fullName evidence="5">HNH nuclease domain-containing protein</fullName>
    </recommendedName>
</protein>
<dbReference type="Gene3D" id="2.30.280.20">
    <property type="match status" value="1"/>
</dbReference>
<dbReference type="AlphaFoldDB" id="A0A0R2BCA9"/>
<dbReference type="InterPro" id="IPR041409">
    <property type="entry name" value="RE_AspBHI_N"/>
</dbReference>
<proteinExistence type="predicted"/>
<dbReference type="InterPro" id="IPR003615">
    <property type="entry name" value="HNH_nuc"/>
</dbReference>
<organism evidence="3 4">
    <name type="scientific">Secundilactobacillus collinoides DSM 20515 = JCM 1123</name>
    <dbReference type="NCBI Taxonomy" id="1423733"/>
    <lineage>
        <taxon>Bacteria</taxon>
        <taxon>Bacillati</taxon>
        <taxon>Bacillota</taxon>
        <taxon>Bacilli</taxon>
        <taxon>Lactobacillales</taxon>
        <taxon>Lactobacillaceae</taxon>
        <taxon>Secundilactobacillus</taxon>
    </lineage>
</organism>
<comment type="caution">
    <text evidence="3">The sequence shown here is derived from an EMBL/GenBank/DDBJ whole genome shotgun (WGS) entry which is preliminary data.</text>
</comment>
<sequence length="388" mass="44090">MILTTLKKLELSTSELQSCDLIPETIYAGINLKNSDVLHALTTTKMSKNFISENKLDRKKNNLHTSTGTNGGFRMVNLAPQSKRSNSTEHAFLVITSAEKAKANIWSDDFDSGNHLLTYHGDNKASQNIFNTPKKGNFYLDEIFSENFAQSTQAFPILYFKLFADNRVEYMGLAYPIPNGLKSIREKNNIPNYEAKFYIDQTTSIKKEWLTHLKEGKSAKNSIVPQSWSNFIHLKPISSNKKIMNKIFSLSGGQNEATVKAKERITQSQFRHTLLQKQHRCLVCGLDCSKLLIASHIKPWANSNDQEKIDSNNGLLLCAIHDKLFDKGLISFDTHNHLCVSNLLTKKDLKILHLDTSRTFAQLKGHQTYLQYHRQYVAKDILSSSNDF</sequence>
<dbReference type="Pfam" id="PF18062">
    <property type="entry name" value="RE_AspBHI_N"/>
    <property type="match status" value="1"/>
</dbReference>
<dbReference type="EMBL" id="AYYR01000022">
    <property type="protein sequence ID" value="KRM76650.1"/>
    <property type="molecule type" value="Genomic_DNA"/>
</dbReference>
<evidence type="ECO:0000259" key="2">
    <source>
        <dbReference type="Pfam" id="PF18062"/>
    </source>
</evidence>
<gene>
    <name evidence="3" type="ORF">FC82_GL001131</name>
</gene>
<evidence type="ECO:0000313" key="4">
    <source>
        <dbReference type="Proteomes" id="UP000051845"/>
    </source>
</evidence>
<dbReference type="Pfam" id="PF13391">
    <property type="entry name" value="HNH_2"/>
    <property type="match status" value="1"/>
</dbReference>
<feature type="domain" description="Restriction endonuclease AspBHI N-terminal" evidence="2">
    <location>
        <begin position="66"/>
        <end position="233"/>
    </location>
</feature>
<evidence type="ECO:0008006" key="5">
    <source>
        <dbReference type="Google" id="ProtNLM"/>
    </source>
</evidence>
<feature type="domain" description="HNH nuclease" evidence="1">
    <location>
        <begin position="281"/>
        <end position="333"/>
    </location>
</feature>
<evidence type="ECO:0000259" key="1">
    <source>
        <dbReference type="Pfam" id="PF13391"/>
    </source>
</evidence>
<reference evidence="3 4" key="1">
    <citation type="journal article" date="2015" name="Genome Announc.">
        <title>Expanding the biotechnology potential of lactobacilli through comparative genomics of 213 strains and associated genera.</title>
        <authorList>
            <person name="Sun Z."/>
            <person name="Harris H.M."/>
            <person name="McCann A."/>
            <person name="Guo C."/>
            <person name="Argimon S."/>
            <person name="Zhang W."/>
            <person name="Yang X."/>
            <person name="Jeffery I.B."/>
            <person name="Cooney J.C."/>
            <person name="Kagawa T.F."/>
            <person name="Liu W."/>
            <person name="Song Y."/>
            <person name="Salvetti E."/>
            <person name="Wrobel A."/>
            <person name="Rasinkangas P."/>
            <person name="Parkhill J."/>
            <person name="Rea M.C."/>
            <person name="O'Sullivan O."/>
            <person name="Ritari J."/>
            <person name="Douillard F.P."/>
            <person name="Paul Ross R."/>
            <person name="Yang R."/>
            <person name="Briner A.E."/>
            <person name="Felis G.E."/>
            <person name="de Vos W.M."/>
            <person name="Barrangou R."/>
            <person name="Klaenhammer T.R."/>
            <person name="Caufield P.W."/>
            <person name="Cui Y."/>
            <person name="Zhang H."/>
            <person name="O'Toole P.W."/>
        </authorList>
    </citation>
    <scope>NUCLEOTIDE SEQUENCE [LARGE SCALE GENOMIC DNA]</scope>
    <source>
        <strain evidence="3 4">DSM 20515</strain>
    </source>
</reference>
<dbReference type="PATRIC" id="fig|1423733.4.peg.1194"/>
<accession>A0A0R2BCA9</accession>
<dbReference type="Proteomes" id="UP000051845">
    <property type="component" value="Unassembled WGS sequence"/>
</dbReference>
<evidence type="ECO:0000313" key="3">
    <source>
        <dbReference type="EMBL" id="KRM76650.1"/>
    </source>
</evidence>
<name>A0A0R2BCA9_SECCO</name>